<reference evidence="2 3" key="1">
    <citation type="submission" date="2017-07" db="EMBL/GenBank/DDBJ databases">
        <title>Isolation and whole genome analysis of endospore-forming bacteria from heroin.</title>
        <authorList>
            <person name="Kalinowski J."/>
            <person name="Ahrens B."/>
            <person name="Al-Dilaimi A."/>
            <person name="Winkler A."/>
            <person name="Wibberg D."/>
            <person name="Schleenbecker U."/>
            <person name="Ruckert C."/>
            <person name="Wolfel R."/>
            <person name="Grass G."/>
        </authorList>
    </citation>
    <scope>NUCLEOTIDE SEQUENCE [LARGE SCALE GENOMIC DNA]</scope>
    <source>
        <strain evidence="2 3">7539</strain>
    </source>
</reference>
<dbReference type="Proteomes" id="UP000216207">
    <property type="component" value="Unassembled WGS sequence"/>
</dbReference>
<sequence>MTEIYIFSRHDELLASLSEDTGLIQARFREELNQLPDQPFSFTVDAGAEEAEHVIEENQVVFRDKEGELRLYVIKEVEDVGGDVSETTALCEPAFMELKEHVVVDRRFVDQTAQRALDAALEGTRWTGRVEIELGQATTNFYYITSVDAIWKIMNVWGGEFKDVVEFDGNRITSRRIRILARRGVDDGKRFEIGHNTEEIQRTVLSYPFTALYGRGASLPIEDEDGEHTGGYTRYIDFGDVVWRKANGDPVDKPKGQKWVGDPEALQKYGREHDGKLLHREGIYENGDYEDPAELLKATWEQLQKVKKPEVTYRLSVHLLESLAGYEHEKVSLGDTARAIDRNFSRPIEIQARVIAIEYDLLDIEGTATVEMGQFLSVYEYDDRLDKVVREVNDNKRKWDTGGGPIGPDKYPDIIPSVPVNVEALGGFRNVYVHWTFNINEVYVAAYELYASEVKDFIPSPETMVYRGPLNGFDFQGETNKQYYFRVRAINYHGRASDYSAEVTALTQRVISDDILFGEDLAAKLRELSKEAKIIADGTIDLDQLEESAREQLKQDAKRYTDQEIQHVSNAINQELADKAGLEYVDGRFQFTDGKLAELDSIADDLQREVGDINGTVSGIATNIDEINGELSATATRLTNIDDTLSAQEADIRANAEAISARVTVDEFNTKTGELTSKVGGLELTASALRADFGELSKTVDGVTEKQASLETSINGLKADVSSVETRVDKNTGDITRVTSRTSQLELRADQFSTSITELRSDFDNLEIGGRNMLTDTSKDFRTYDRTSTWGDWTHNSSATDIPVKPGETYTARIYLRAHEGNQKNVCIMVRTHTEDGVNTRTDFWGNWVAPGEEGYSTVTLTVPAGRTRLTVYAIRFSSNESTRSIVDYKELKLEKGSMPTDWTPAPEDIEDRVTSAETRIEQTAREISLVASETSVLGGRMTQAESRLSVQADQ</sequence>
<evidence type="ECO:0000313" key="2">
    <source>
        <dbReference type="EMBL" id="PAE90949.1"/>
    </source>
</evidence>
<evidence type="ECO:0000259" key="1">
    <source>
        <dbReference type="PROSITE" id="PS50853"/>
    </source>
</evidence>
<dbReference type="InterPro" id="IPR010572">
    <property type="entry name" value="Tail_dom"/>
</dbReference>
<evidence type="ECO:0000313" key="3">
    <source>
        <dbReference type="Proteomes" id="UP000216207"/>
    </source>
</evidence>
<proteinExistence type="predicted"/>
<dbReference type="Gene3D" id="1.20.5.340">
    <property type="match status" value="1"/>
</dbReference>
<dbReference type="InterPro" id="IPR003961">
    <property type="entry name" value="FN3_dom"/>
</dbReference>
<dbReference type="RefSeq" id="WP_179291271.1">
    <property type="nucleotide sequence ID" value="NZ_NPCC01000002.1"/>
</dbReference>
<dbReference type="AlphaFoldDB" id="A0A268P5Z4"/>
<dbReference type="NCBIfam" id="TIGR01665">
    <property type="entry name" value="put_anti_recept"/>
    <property type="match status" value="1"/>
</dbReference>
<feature type="non-terminal residue" evidence="2">
    <location>
        <position position="955"/>
    </location>
</feature>
<dbReference type="EMBL" id="NPCC01000002">
    <property type="protein sequence ID" value="PAE90949.1"/>
    <property type="molecule type" value="Genomic_DNA"/>
</dbReference>
<dbReference type="InterPro" id="IPR007119">
    <property type="entry name" value="Phage_tail_spike_N"/>
</dbReference>
<feature type="domain" description="Fibronectin type-III" evidence="1">
    <location>
        <begin position="415"/>
        <end position="510"/>
    </location>
</feature>
<dbReference type="InterPro" id="IPR013783">
    <property type="entry name" value="Ig-like_fold"/>
</dbReference>
<dbReference type="SUPFAM" id="SSF49265">
    <property type="entry name" value="Fibronectin type III"/>
    <property type="match status" value="1"/>
</dbReference>
<dbReference type="PROSITE" id="PS50853">
    <property type="entry name" value="FN3"/>
    <property type="match status" value="1"/>
</dbReference>
<dbReference type="Gene3D" id="2.60.120.260">
    <property type="entry name" value="Galactose-binding domain-like"/>
    <property type="match status" value="1"/>
</dbReference>
<comment type="caution">
    <text evidence="2">The sequence shown here is derived from an EMBL/GenBank/DDBJ whole genome shotgun (WGS) entry which is preliminary data.</text>
</comment>
<organism evidence="2 3">
    <name type="scientific">Shouchella clausii</name>
    <name type="common">Alkalihalobacillus clausii</name>
    <dbReference type="NCBI Taxonomy" id="79880"/>
    <lineage>
        <taxon>Bacteria</taxon>
        <taxon>Bacillati</taxon>
        <taxon>Bacillota</taxon>
        <taxon>Bacilli</taxon>
        <taxon>Bacillales</taxon>
        <taxon>Bacillaceae</taxon>
        <taxon>Shouchella</taxon>
    </lineage>
</organism>
<protein>
    <recommendedName>
        <fullName evidence="1">Fibronectin type-III domain-containing protein</fullName>
    </recommendedName>
</protein>
<accession>A0A268P5Z4</accession>
<dbReference type="Gene3D" id="2.60.40.10">
    <property type="entry name" value="Immunoglobulins"/>
    <property type="match status" value="1"/>
</dbReference>
<dbReference type="InterPro" id="IPR036116">
    <property type="entry name" value="FN3_sf"/>
</dbReference>
<dbReference type="Pfam" id="PF06605">
    <property type="entry name" value="Prophage_tail"/>
    <property type="match status" value="1"/>
</dbReference>
<gene>
    <name evidence="2" type="ORF">CHH72_00580</name>
</gene>
<name>A0A268P5Z4_SHOCL</name>
<dbReference type="SUPFAM" id="SSF57997">
    <property type="entry name" value="Tropomyosin"/>
    <property type="match status" value="1"/>
</dbReference>